<reference evidence="2" key="1">
    <citation type="journal article" date="2017" name="Appl. Environ. Microbiol.">
        <title>Genomic analysis of Calderihabitans maritimus KKC1, a thermophilic hydrogenogenic carboxydotrophic bacterium isolated from marine sediment.</title>
        <authorList>
            <person name="Omae K."/>
            <person name="Yoneda Y."/>
            <person name="Fukuyama Y."/>
            <person name="Yoshida T."/>
            <person name="Sako Y."/>
        </authorList>
    </citation>
    <scope>NUCLEOTIDE SEQUENCE [LARGE SCALE GENOMIC DNA]</scope>
    <source>
        <strain evidence="2">KKC1</strain>
    </source>
</reference>
<evidence type="ECO:0000313" key="1">
    <source>
        <dbReference type="EMBL" id="GAW92257.1"/>
    </source>
</evidence>
<comment type="caution">
    <text evidence="1">The sequence shown here is derived from an EMBL/GenBank/DDBJ whole genome shotgun (WGS) entry which is preliminary data.</text>
</comment>
<organism evidence="1 2">
    <name type="scientific">Calderihabitans maritimus</name>
    <dbReference type="NCBI Taxonomy" id="1246530"/>
    <lineage>
        <taxon>Bacteria</taxon>
        <taxon>Bacillati</taxon>
        <taxon>Bacillota</taxon>
        <taxon>Clostridia</taxon>
        <taxon>Neomoorellales</taxon>
        <taxon>Calderihabitantaceae</taxon>
        <taxon>Calderihabitans</taxon>
    </lineage>
</organism>
<accession>A0A1Z5HSC1</accession>
<dbReference type="AlphaFoldDB" id="A0A1Z5HSC1"/>
<name>A0A1Z5HSC1_9FIRM</name>
<proteinExistence type="predicted"/>
<feature type="non-terminal residue" evidence="1">
    <location>
        <position position="84"/>
    </location>
</feature>
<protein>
    <recommendedName>
        <fullName evidence="3">LarA-like N-terminal domain-containing protein</fullName>
    </recommendedName>
</protein>
<sequence length="84" mass="9358">MLPMYLVKQNFNCKSIGNIEEHVRAELDKMGIQKKVFPGMKLCLPYGSRGFPYGVRVIRTIIETFKAWGADPFIIPAMGSHGGG</sequence>
<keyword evidence="2" id="KW-1185">Reference proteome</keyword>
<gene>
    <name evidence="1" type="ORF">KKC1_14140</name>
</gene>
<evidence type="ECO:0000313" key="2">
    <source>
        <dbReference type="Proteomes" id="UP000197032"/>
    </source>
</evidence>
<evidence type="ECO:0008006" key="3">
    <source>
        <dbReference type="Google" id="ProtNLM"/>
    </source>
</evidence>
<dbReference type="EMBL" id="BDGJ01000064">
    <property type="protein sequence ID" value="GAW92257.1"/>
    <property type="molecule type" value="Genomic_DNA"/>
</dbReference>
<dbReference type="Proteomes" id="UP000197032">
    <property type="component" value="Unassembled WGS sequence"/>
</dbReference>